<dbReference type="PATRIC" id="fig|1162668.3.peg.2311"/>
<evidence type="ECO:0000313" key="3">
    <source>
        <dbReference type="EMBL" id="BAM07624.1"/>
    </source>
</evidence>
<feature type="binding site" evidence="2">
    <location>
        <position position="83"/>
    </location>
    <ligand>
        <name>substrate</name>
    </ligand>
</feature>
<feature type="binding site" evidence="2">
    <location>
        <position position="219"/>
    </location>
    <ligand>
        <name>Mg(2+)</name>
        <dbReference type="ChEBI" id="CHEBI:18420"/>
    </ligand>
</feature>
<dbReference type="FunFam" id="3.40.1180.10:FF:000001">
    <property type="entry name" value="(2E,6E)-farnesyl-diphosphate-specific ditrans,polycis-undecaprenyl-diphosphate synthase"/>
    <property type="match status" value="1"/>
</dbReference>
<dbReference type="Proteomes" id="UP000007382">
    <property type="component" value="Chromosome"/>
</dbReference>
<feature type="binding site" evidence="2">
    <location>
        <position position="45"/>
    </location>
    <ligand>
        <name>substrate</name>
    </ligand>
</feature>
<feature type="binding site" evidence="2">
    <location>
        <position position="200"/>
    </location>
    <ligand>
        <name>substrate</name>
    </ligand>
</feature>
<comment type="subunit">
    <text evidence="2">Homodimer.</text>
</comment>
<dbReference type="Pfam" id="PF01255">
    <property type="entry name" value="Prenyltransf"/>
    <property type="match status" value="1"/>
</dbReference>
<accession>I0IQS5</accession>
<dbReference type="CDD" id="cd00475">
    <property type="entry name" value="Cis_IPPS"/>
    <property type="match status" value="1"/>
</dbReference>
<keyword evidence="4" id="KW-1185">Reference proteome</keyword>
<dbReference type="NCBIfam" id="TIGR00055">
    <property type="entry name" value="uppS"/>
    <property type="match status" value="1"/>
</dbReference>
<dbReference type="PROSITE" id="PS01066">
    <property type="entry name" value="UPP_SYNTHASE"/>
    <property type="match status" value="1"/>
</dbReference>
<dbReference type="EMBL" id="AP012342">
    <property type="protein sequence ID" value="BAM07624.1"/>
    <property type="molecule type" value="Genomic_DNA"/>
</dbReference>
<reference evidence="3 4" key="1">
    <citation type="journal article" date="2012" name="J. Bacteriol.">
        <title>Complete Genome Sequence of Leptospirillum ferrooxidans Strain C2-3, Isolated from a Fresh Volcanic Ash Deposit on the Island of Miyake, Japan.</title>
        <authorList>
            <person name="Fujimura R."/>
            <person name="Sato Y."/>
            <person name="Nishizawa T."/>
            <person name="Oshima K."/>
            <person name="Kim S.-W."/>
            <person name="Hattori M."/>
            <person name="Kamijo T."/>
            <person name="Ohta H."/>
        </authorList>
    </citation>
    <scope>NUCLEOTIDE SEQUENCE [LARGE SCALE GENOMIC DNA]</scope>
    <source>
        <strain evidence="3 4">C2-3</strain>
    </source>
</reference>
<comment type="similarity">
    <text evidence="2">Belongs to the UPP synthase family.</text>
</comment>
<dbReference type="InterPro" id="IPR001441">
    <property type="entry name" value="UPP_synth-like"/>
</dbReference>
<dbReference type="InterPro" id="IPR018520">
    <property type="entry name" value="UPP_synth-like_CS"/>
</dbReference>
<dbReference type="eggNOG" id="COG0020">
    <property type="taxonomic scope" value="Bacteria"/>
</dbReference>
<feature type="binding site" evidence="2">
    <location>
        <begin position="33"/>
        <end position="36"/>
    </location>
    <ligand>
        <name>substrate</name>
    </ligand>
</feature>
<reference evidence="4" key="2">
    <citation type="submission" date="2012-03" db="EMBL/GenBank/DDBJ databases">
        <title>The complete genome sequence of the pioneer microbe on fresh volcanic deposit, Leptospirillum ferrooxidans strain C2-3.</title>
        <authorList>
            <person name="Fujimura R."/>
            <person name="Sato Y."/>
            <person name="Nishizawa T."/>
            <person name="Nanba K."/>
            <person name="Oshima K."/>
            <person name="Hattori M."/>
            <person name="Kamijo T."/>
            <person name="Ohta H."/>
        </authorList>
    </citation>
    <scope>NUCLEOTIDE SEQUENCE [LARGE SCALE GENOMIC DNA]</scope>
    <source>
        <strain evidence="4">C2-3</strain>
    </source>
</reference>
<dbReference type="OrthoDB" id="4191603at2"/>
<dbReference type="Gene3D" id="3.40.1180.10">
    <property type="entry name" value="Decaprenyl diphosphate synthase-like"/>
    <property type="match status" value="1"/>
</dbReference>
<protein>
    <recommendedName>
        <fullName evidence="2">Isoprenyl transferase</fullName>
        <ecNumber evidence="2">2.5.1.-</ecNumber>
    </recommendedName>
</protein>
<keyword evidence="2" id="KW-0479">Metal-binding</keyword>
<feature type="active site" evidence="2">
    <location>
        <position position="32"/>
    </location>
</feature>
<dbReference type="AlphaFoldDB" id="I0IQS5"/>
<feature type="binding site" evidence="2">
    <location>
        <position position="49"/>
    </location>
    <ligand>
        <name>substrate</name>
    </ligand>
</feature>
<evidence type="ECO:0000313" key="4">
    <source>
        <dbReference type="Proteomes" id="UP000007382"/>
    </source>
</evidence>
<evidence type="ECO:0000256" key="1">
    <source>
        <dbReference type="ARBA" id="ARBA00022679"/>
    </source>
</evidence>
<feature type="binding site" evidence="2">
    <location>
        <position position="37"/>
    </location>
    <ligand>
        <name>substrate</name>
    </ligand>
</feature>
<gene>
    <name evidence="3" type="ordered locus">LFE_1947</name>
</gene>
<feature type="binding site" evidence="2">
    <location>
        <begin position="77"/>
        <end position="79"/>
    </location>
    <ligand>
        <name>substrate</name>
    </ligand>
</feature>
<dbReference type="GO" id="GO:0000287">
    <property type="term" value="F:magnesium ion binding"/>
    <property type="evidence" value="ECO:0007669"/>
    <property type="project" value="UniProtKB-UniRule"/>
</dbReference>
<dbReference type="STRING" id="1162668.LFE_1947"/>
<feature type="binding site" evidence="2">
    <location>
        <begin position="206"/>
        <end position="208"/>
    </location>
    <ligand>
        <name>substrate</name>
    </ligand>
</feature>
<dbReference type="NCBIfam" id="NF011405">
    <property type="entry name" value="PRK14830.1"/>
    <property type="match status" value="1"/>
</dbReference>
<dbReference type="GO" id="GO:0016094">
    <property type="term" value="P:polyprenol biosynthetic process"/>
    <property type="evidence" value="ECO:0007669"/>
    <property type="project" value="TreeGrafter"/>
</dbReference>
<keyword evidence="1 2" id="KW-0808">Transferase</keyword>
<sequence>MKHTINAESPDSEKVDLSWLSNPPRHVAVIMDGNGRWATKRHLPRVMGHRAGAESVRRVVTASRQWNIPYLTLYAFSWENWTRPRLEVNALMALLEEFIDQEIQTMLNNSIRFSVVGARERLPESVFKKIRMAEDRTSACDRMVLTLALSYSGREEIVKAATAFARDVQKGILSPEDLSAERFSDYLDSRDLPPPDLLIRTSGEVRVSNFLLWQIAYTELHFTRTLWPDFSEEDYRRALMDYQERVRRFGRTGATPDEGAI</sequence>
<dbReference type="SUPFAM" id="SSF64005">
    <property type="entry name" value="Undecaprenyl diphosphate synthase"/>
    <property type="match status" value="1"/>
</dbReference>
<dbReference type="KEGG" id="lfc:LFE_1947"/>
<dbReference type="EC" id="2.5.1.-" evidence="2"/>
<proteinExistence type="inferred from homology"/>
<dbReference type="PANTHER" id="PTHR10291:SF0">
    <property type="entry name" value="DEHYDRODOLICHYL DIPHOSPHATE SYNTHASE 2"/>
    <property type="match status" value="1"/>
</dbReference>
<dbReference type="RefSeq" id="WP_014450108.1">
    <property type="nucleotide sequence ID" value="NC_017094.1"/>
</dbReference>
<feature type="binding site" evidence="2">
    <location>
        <position position="32"/>
    </location>
    <ligand>
        <name>Mg(2+)</name>
        <dbReference type="ChEBI" id="CHEBI:18420"/>
    </ligand>
</feature>
<comment type="function">
    <text evidence="2">Catalyzes the condensation of isopentenyl diphosphate (IPP) with allylic pyrophosphates generating different type of terpenoids.</text>
</comment>
<dbReference type="HOGENOM" id="CLU_038505_1_1_0"/>
<keyword evidence="2" id="KW-0460">Magnesium</keyword>
<dbReference type="InterPro" id="IPR036424">
    <property type="entry name" value="UPP_synth-like_sf"/>
</dbReference>
<feature type="binding site" evidence="2">
    <location>
        <position position="81"/>
    </location>
    <ligand>
        <name>substrate</name>
    </ligand>
</feature>
<feature type="active site" description="Proton acceptor" evidence="2">
    <location>
        <position position="80"/>
    </location>
</feature>
<dbReference type="GO" id="GO:0045547">
    <property type="term" value="F:ditrans,polycis-polyprenyl diphosphate synthase [(2E,6E)-farnesyl diphosphate specific] activity"/>
    <property type="evidence" value="ECO:0007669"/>
    <property type="project" value="TreeGrafter"/>
</dbReference>
<dbReference type="HAMAP" id="MF_01139">
    <property type="entry name" value="ISPT"/>
    <property type="match status" value="1"/>
</dbReference>
<organism evidence="3 4">
    <name type="scientific">Leptospirillum ferrooxidans (strain C2-3)</name>
    <dbReference type="NCBI Taxonomy" id="1162668"/>
    <lineage>
        <taxon>Bacteria</taxon>
        <taxon>Pseudomonadati</taxon>
        <taxon>Nitrospirota</taxon>
        <taxon>Nitrospiria</taxon>
        <taxon>Nitrospirales</taxon>
        <taxon>Nitrospiraceae</taxon>
        <taxon>Leptospirillum</taxon>
    </lineage>
</organism>
<name>I0IQS5_LEPFC</name>
<evidence type="ECO:0000256" key="2">
    <source>
        <dbReference type="HAMAP-Rule" id="MF_01139"/>
    </source>
</evidence>
<comment type="cofactor">
    <cofactor evidence="2">
        <name>Mg(2+)</name>
        <dbReference type="ChEBI" id="CHEBI:18420"/>
    </cofactor>
    <text evidence="2">Binds 2 magnesium ions per subunit.</text>
</comment>
<dbReference type="PANTHER" id="PTHR10291">
    <property type="entry name" value="DEHYDRODOLICHYL DIPHOSPHATE SYNTHASE FAMILY MEMBER"/>
    <property type="match status" value="1"/>
</dbReference>